<evidence type="ECO:0000256" key="7">
    <source>
        <dbReference type="ARBA" id="ARBA00022679"/>
    </source>
</evidence>
<dbReference type="InterPro" id="IPR001544">
    <property type="entry name" value="Aminotrans_IV"/>
</dbReference>
<dbReference type="EMBL" id="CP001823">
    <property type="protein sequence ID" value="ACZ37747.1"/>
    <property type="molecule type" value="Genomic_DNA"/>
</dbReference>
<dbReference type="STRING" id="479434.Sthe_0308"/>
<evidence type="ECO:0000256" key="5">
    <source>
        <dbReference type="ARBA" id="ARBA00009320"/>
    </source>
</evidence>
<keyword evidence="14" id="KW-1185">Reference proteome</keyword>
<keyword evidence="8 12" id="KW-0663">Pyridoxal phosphate</keyword>
<evidence type="ECO:0000313" key="13">
    <source>
        <dbReference type="EMBL" id="ACZ37747.1"/>
    </source>
</evidence>
<reference evidence="14" key="1">
    <citation type="submission" date="2009-11" db="EMBL/GenBank/DDBJ databases">
        <title>The complete chromosome 1 of Sphaerobacter thermophilus DSM 20745.</title>
        <authorList>
            <person name="Lucas S."/>
            <person name="Copeland A."/>
            <person name="Lapidus A."/>
            <person name="Glavina del Rio T."/>
            <person name="Dalin E."/>
            <person name="Tice H."/>
            <person name="Bruce D."/>
            <person name="Goodwin L."/>
            <person name="Pitluck S."/>
            <person name="Kyrpides N."/>
            <person name="Mavromatis K."/>
            <person name="Ivanova N."/>
            <person name="Mikhailova N."/>
            <person name="LaButti K.M."/>
            <person name="Clum A."/>
            <person name="Sun H.I."/>
            <person name="Brettin T."/>
            <person name="Detter J.C."/>
            <person name="Han C."/>
            <person name="Larimer F."/>
            <person name="Land M."/>
            <person name="Hauser L."/>
            <person name="Markowitz V."/>
            <person name="Cheng J.F."/>
            <person name="Hugenholtz P."/>
            <person name="Woyke T."/>
            <person name="Wu D."/>
            <person name="Steenblock K."/>
            <person name="Schneider S."/>
            <person name="Pukall R."/>
            <person name="Goeker M."/>
            <person name="Klenk H.P."/>
            <person name="Eisen J.A."/>
        </authorList>
    </citation>
    <scope>NUCLEOTIDE SEQUENCE [LARGE SCALE GENOMIC DNA]</scope>
    <source>
        <strain evidence="14">ATCC 49802 / DSM 20745 / S 6022</strain>
    </source>
</reference>
<dbReference type="InterPro" id="IPR036038">
    <property type="entry name" value="Aminotransferase-like"/>
</dbReference>
<proteinExistence type="inferred from homology"/>
<evidence type="ECO:0000256" key="8">
    <source>
        <dbReference type="ARBA" id="ARBA00022898"/>
    </source>
</evidence>
<comment type="pathway">
    <text evidence="2 12">Amino-acid biosynthesis; L-isoleucine biosynthesis; L-isoleucine from 2-oxobutanoate: step 4/4.</text>
</comment>
<dbReference type="eggNOG" id="COG0115">
    <property type="taxonomic scope" value="Bacteria"/>
</dbReference>
<accession>D1C6Y6</accession>
<protein>
    <recommendedName>
        <fullName evidence="12">Branched-chain-amino-acid aminotransferase</fullName>
        <shortName evidence="12">BCAT</shortName>
        <ecNumber evidence="12">2.6.1.42</ecNumber>
    </recommendedName>
</protein>
<dbReference type="NCBIfam" id="TIGR01122">
    <property type="entry name" value="ilvE_I"/>
    <property type="match status" value="1"/>
</dbReference>
<dbReference type="KEGG" id="sti:Sthe_0308"/>
<evidence type="ECO:0000256" key="9">
    <source>
        <dbReference type="ARBA" id="ARBA00048212"/>
    </source>
</evidence>
<comment type="pathway">
    <text evidence="4 12">Amino-acid biosynthesis; L-leucine biosynthesis; L-leucine from 3-methyl-2-oxobutanoate: step 4/4.</text>
</comment>
<evidence type="ECO:0000256" key="10">
    <source>
        <dbReference type="ARBA" id="ARBA00048798"/>
    </source>
</evidence>
<evidence type="ECO:0000256" key="2">
    <source>
        <dbReference type="ARBA" id="ARBA00004824"/>
    </source>
</evidence>
<keyword evidence="6 12" id="KW-0032">Aminotransferase</keyword>
<comment type="catalytic activity">
    <reaction evidence="9 12">
        <text>L-valine + 2-oxoglutarate = 3-methyl-2-oxobutanoate + L-glutamate</text>
        <dbReference type="Rhea" id="RHEA:24813"/>
        <dbReference type="ChEBI" id="CHEBI:11851"/>
        <dbReference type="ChEBI" id="CHEBI:16810"/>
        <dbReference type="ChEBI" id="CHEBI:29985"/>
        <dbReference type="ChEBI" id="CHEBI:57762"/>
        <dbReference type="EC" id="2.6.1.42"/>
    </reaction>
</comment>
<dbReference type="InterPro" id="IPR043132">
    <property type="entry name" value="BCAT-like_C"/>
</dbReference>
<dbReference type="InterPro" id="IPR050571">
    <property type="entry name" value="Class-IV_PLP-Dep_Aminotrnsfr"/>
</dbReference>
<dbReference type="EC" id="2.6.1.42" evidence="12"/>
<sequence>MSEAHPKYLWWNGRQMPWEDATIHVTEIGWSTVGAIFEGIRAYWNPDHGEAYIFRLREHMERFSQSMKLVRLDQDYSTDQLIDAIVQLVRDNEHREDVYIRPLAYRSGDGKSFSGFGSEASILINTRPMPSHLLTGKTQHAGISSWTRISDNVMPPRVKNLSNYRNGQLANMEAAANGYDTAILLNAQGKVAEGPGACLMLVRNGKLITPDVTSSILESITRDALITMARQDLGLEVEERPVDRTELYVADEVFFCGTAAEITPIVSVDRYQVGDGTPGPITRRLEQLYHDVLRGIDPRYAEWRTPVGLAKLAPTGD</sequence>
<dbReference type="GO" id="GO:0009098">
    <property type="term" value="P:L-leucine biosynthetic process"/>
    <property type="evidence" value="ECO:0007669"/>
    <property type="project" value="UniProtKB-UniPathway"/>
</dbReference>
<dbReference type="UniPathway" id="UPA00048">
    <property type="reaction ID" value="UER00073"/>
</dbReference>
<evidence type="ECO:0000256" key="1">
    <source>
        <dbReference type="ARBA" id="ARBA00001933"/>
    </source>
</evidence>
<comment type="catalytic activity">
    <reaction evidence="11 12">
        <text>L-leucine + 2-oxoglutarate = 4-methyl-2-oxopentanoate + L-glutamate</text>
        <dbReference type="Rhea" id="RHEA:18321"/>
        <dbReference type="ChEBI" id="CHEBI:16810"/>
        <dbReference type="ChEBI" id="CHEBI:17865"/>
        <dbReference type="ChEBI" id="CHEBI:29985"/>
        <dbReference type="ChEBI" id="CHEBI:57427"/>
        <dbReference type="EC" id="2.6.1.42"/>
    </reaction>
</comment>
<dbReference type="HOGENOM" id="CLU_020844_3_1_0"/>
<dbReference type="InParanoid" id="D1C6Y6"/>
<dbReference type="UniPathway" id="UPA00049">
    <property type="reaction ID" value="UER00062"/>
</dbReference>
<dbReference type="PANTHER" id="PTHR42743:SF4">
    <property type="entry name" value="BRANCHED-CHAIN-AMINO-ACID AMINOTRANSFERASE-RELATED"/>
    <property type="match status" value="1"/>
</dbReference>
<evidence type="ECO:0000256" key="11">
    <source>
        <dbReference type="ARBA" id="ARBA00049229"/>
    </source>
</evidence>
<dbReference type="InterPro" id="IPR005785">
    <property type="entry name" value="B_amino_transI"/>
</dbReference>
<dbReference type="GO" id="GO:0052655">
    <property type="term" value="F:L-valine-2-oxoglutarate transaminase activity"/>
    <property type="evidence" value="ECO:0007669"/>
    <property type="project" value="RHEA"/>
</dbReference>
<dbReference type="FunCoup" id="D1C6Y6">
    <property type="interactions" value="366"/>
</dbReference>
<evidence type="ECO:0000256" key="12">
    <source>
        <dbReference type="RuleBase" id="RU364094"/>
    </source>
</evidence>
<dbReference type="GO" id="GO:0009099">
    <property type="term" value="P:L-valine biosynthetic process"/>
    <property type="evidence" value="ECO:0007669"/>
    <property type="project" value="UniProtKB-UniPathway"/>
</dbReference>
<gene>
    <name evidence="12" type="primary">ilvE</name>
    <name evidence="13" type="ordered locus">Sthe_0308</name>
</gene>
<dbReference type="AlphaFoldDB" id="D1C6Y6"/>
<evidence type="ECO:0000256" key="4">
    <source>
        <dbReference type="ARBA" id="ARBA00005072"/>
    </source>
</evidence>
<reference evidence="13 14" key="2">
    <citation type="journal article" date="2010" name="Stand. Genomic Sci.">
        <title>Complete genome sequence of Desulfohalobium retbaense type strain (HR(100)).</title>
        <authorList>
            <person name="Spring S."/>
            <person name="Nolan M."/>
            <person name="Lapidus A."/>
            <person name="Glavina Del Rio T."/>
            <person name="Copeland A."/>
            <person name="Tice H."/>
            <person name="Cheng J.F."/>
            <person name="Lucas S."/>
            <person name="Land M."/>
            <person name="Chen F."/>
            <person name="Bruce D."/>
            <person name="Goodwin L."/>
            <person name="Pitluck S."/>
            <person name="Ivanova N."/>
            <person name="Mavromatis K."/>
            <person name="Mikhailova N."/>
            <person name="Pati A."/>
            <person name="Chen A."/>
            <person name="Palaniappan K."/>
            <person name="Hauser L."/>
            <person name="Chang Y.J."/>
            <person name="Jeffries C.D."/>
            <person name="Munk C."/>
            <person name="Kiss H."/>
            <person name="Chain P."/>
            <person name="Han C."/>
            <person name="Brettin T."/>
            <person name="Detter J.C."/>
            <person name="Schuler E."/>
            <person name="Goker M."/>
            <person name="Rohde M."/>
            <person name="Bristow J."/>
            <person name="Eisen J.A."/>
            <person name="Markowitz V."/>
            <person name="Hugenholtz P."/>
            <person name="Kyrpides N.C."/>
            <person name="Klenk H.P."/>
        </authorList>
    </citation>
    <scope>NUCLEOTIDE SEQUENCE [LARGE SCALE GENOMIC DNA]</scope>
    <source>
        <strain evidence="14">ATCC 49802 / DSM 20745 / S 6022</strain>
    </source>
</reference>
<comment type="function">
    <text evidence="12">Acts on leucine, isoleucine and valine.</text>
</comment>
<dbReference type="Proteomes" id="UP000002027">
    <property type="component" value="Chromosome 1"/>
</dbReference>
<dbReference type="NCBIfam" id="NF005146">
    <property type="entry name" value="PRK06606.1"/>
    <property type="match status" value="1"/>
</dbReference>
<comment type="catalytic activity">
    <reaction evidence="10 12">
        <text>L-isoleucine + 2-oxoglutarate = (S)-3-methyl-2-oxopentanoate + L-glutamate</text>
        <dbReference type="Rhea" id="RHEA:24801"/>
        <dbReference type="ChEBI" id="CHEBI:16810"/>
        <dbReference type="ChEBI" id="CHEBI:29985"/>
        <dbReference type="ChEBI" id="CHEBI:35146"/>
        <dbReference type="ChEBI" id="CHEBI:58045"/>
        <dbReference type="EC" id="2.6.1.42"/>
    </reaction>
</comment>
<evidence type="ECO:0000313" key="14">
    <source>
        <dbReference type="Proteomes" id="UP000002027"/>
    </source>
</evidence>
<dbReference type="RefSeq" id="WP_012870795.1">
    <property type="nucleotide sequence ID" value="NC_013523.1"/>
</dbReference>
<dbReference type="FunFam" id="3.20.10.10:FF:000002">
    <property type="entry name" value="D-alanine aminotransferase"/>
    <property type="match status" value="1"/>
</dbReference>
<dbReference type="OrthoDB" id="9805628at2"/>
<comment type="pathway">
    <text evidence="3 12">Amino-acid biosynthesis; L-valine biosynthesis; L-valine from pyruvate: step 4/4.</text>
</comment>
<dbReference type="SUPFAM" id="SSF56752">
    <property type="entry name" value="D-aminoacid aminotransferase-like PLP-dependent enzymes"/>
    <property type="match status" value="1"/>
</dbReference>
<dbReference type="GO" id="GO:0052656">
    <property type="term" value="F:L-isoleucine-2-oxoglutarate transaminase activity"/>
    <property type="evidence" value="ECO:0007669"/>
    <property type="project" value="RHEA"/>
</dbReference>
<comment type="cofactor">
    <cofactor evidence="1 12">
        <name>pyridoxal 5'-phosphate</name>
        <dbReference type="ChEBI" id="CHEBI:597326"/>
    </cofactor>
</comment>
<keyword evidence="7 12" id="KW-0808">Transferase</keyword>
<keyword evidence="12" id="KW-0028">Amino-acid biosynthesis</keyword>
<organism evidence="13 14">
    <name type="scientific">Sphaerobacter thermophilus (strain ATCC 49802 / DSM 20745 / KCCM 41009 / NCIMB 13125 / S 6022)</name>
    <dbReference type="NCBI Taxonomy" id="479434"/>
    <lineage>
        <taxon>Bacteria</taxon>
        <taxon>Pseudomonadati</taxon>
        <taxon>Thermomicrobiota</taxon>
        <taxon>Thermomicrobia</taxon>
        <taxon>Sphaerobacterales</taxon>
        <taxon>Sphaerobacterineae</taxon>
        <taxon>Sphaerobacteraceae</taxon>
        <taxon>Sphaerobacter</taxon>
    </lineage>
</organism>
<evidence type="ECO:0000256" key="3">
    <source>
        <dbReference type="ARBA" id="ARBA00004931"/>
    </source>
</evidence>
<dbReference type="Gene3D" id="3.20.10.10">
    <property type="entry name" value="D-amino Acid Aminotransferase, subunit A, domain 2"/>
    <property type="match status" value="1"/>
</dbReference>
<dbReference type="GO" id="GO:0009097">
    <property type="term" value="P:isoleucine biosynthetic process"/>
    <property type="evidence" value="ECO:0007669"/>
    <property type="project" value="UniProtKB-UniPathway"/>
</dbReference>
<dbReference type="GO" id="GO:0052654">
    <property type="term" value="F:L-leucine-2-oxoglutarate transaminase activity"/>
    <property type="evidence" value="ECO:0007669"/>
    <property type="project" value="RHEA"/>
</dbReference>
<dbReference type="Gene3D" id="3.30.470.10">
    <property type="match status" value="1"/>
</dbReference>
<evidence type="ECO:0000256" key="6">
    <source>
        <dbReference type="ARBA" id="ARBA00022576"/>
    </source>
</evidence>
<name>D1C6Y6_SPHTD</name>
<comment type="similarity">
    <text evidence="5 12">Belongs to the class-IV pyridoxal-phosphate-dependent aminotransferase family.</text>
</comment>
<keyword evidence="12" id="KW-0100">Branched-chain amino acid biosynthesis</keyword>
<dbReference type="PANTHER" id="PTHR42743">
    <property type="entry name" value="AMINO-ACID AMINOTRANSFERASE"/>
    <property type="match status" value="1"/>
</dbReference>
<dbReference type="Pfam" id="PF01063">
    <property type="entry name" value="Aminotran_4"/>
    <property type="match status" value="1"/>
</dbReference>
<dbReference type="UniPathway" id="UPA00047">
    <property type="reaction ID" value="UER00058"/>
</dbReference>
<dbReference type="InterPro" id="IPR043131">
    <property type="entry name" value="BCAT-like_N"/>
</dbReference>